<name>A0A9W4CE47_9CYAN</name>
<evidence type="ECO:0000256" key="2">
    <source>
        <dbReference type="SAM" id="Phobius"/>
    </source>
</evidence>
<keyword evidence="2" id="KW-0812">Transmembrane</keyword>
<evidence type="ECO:0000313" key="4">
    <source>
        <dbReference type="Proteomes" id="UP001153719"/>
    </source>
</evidence>
<reference evidence="3" key="1">
    <citation type="submission" date="2020-09" db="EMBL/GenBank/DDBJ databases">
        <authorList>
            <person name="Blom J."/>
        </authorList>
    </citation>
    <scope>NUCLEOTIDE SEQUENCE</scope>
    <source>
        <strain evidence="3">No.713</strain>
    </source>
</reference>
<feature type="compositionally biased region" description="Polar residues" evidence="1">
    <location>
        <begin position="241"/>
        <end position="252"/>
    </location>
</feature>
<keyword evidence="2" id="KW-1133">Transmembrane helix</keyword>
<dbReference type="RefSeq" id="WP_254172826.1">
    <property type="nucleotide sequence ID" value="NZ_LR882967.1"/>
</dbReference>
<evidence type="ECO:0000256" key="1">
    <source>
        <dbReference type="SAM" id="MobiDB-lite"/>
    </source>
</evidence>
<dbReference type="AlphaFoldDB" id="A0A9W4CE47"/>
<gene>
    <name evidence="3" type="ORF">NO713_00263</name>
</gene>
<dbReference type="Proteomes" id="UP001153719">
    <property type="component" value="Chromosome"/>
</dbReference>
<dbReference type="KEGG" id="ppsu:NO713_00263"/>
<organism evidence="3 4">
    <name type="scientific">Planktothrix pseudagardhii</name>
    <dbReference type="NCBI Taxonomy" id="132604"/>
    <lineage>
        <taxon>Bacteria</taxon>
        <taxon>Bacillati</taxon>
        <taxon>Cyanobacteriota</taxon>
        <taxon>Cyanophyceae</taxon>
        <taxon>Oscillatoriophycideae</taxon>
        <taxon>Oscillatoriales</taxon>
        <taxon>Microcoleaceae</taxon>
        <taxon>Planktothrix</taxon>
    </lineage>
</organism>
<dbReference type="EMBL" id="LR882967">
    <property type="protein sequence ID" value="CAD5914629.1"/>
    <property type="molecule type" value="Genomic_DNA"/>
</dbReference>
<keyword evidence="4" id="KW-1185">Reference proteome</keyword>
<feature type="compositionally biased region" description="Basic and acidic residues" evidence="1">
    <location>
        <begin position="211"/>
        <end position="227"/>
    </location>
</feature>
<accession>A0A9W4CE47</accession>
<proteinExistence type="predicted"/>
<evidence type="ECO:0000313" key="3">
    <source>
        <dbReference type="EMBL" id="CAD5914629.1"/>
    </source>
</evidence>
<feature type="transmembrane region" description="Helical" evidence="2">
    <location>
        <begin position="273"/>
        <end position="295"/>
    </location>
</feature>
<feature type="region of interest" description="Disordered" evidence="1">
    <location>
        <begin position="211"/>
        <end position="267"/>
    </location>
</feature>
<sequence>MDIYVQSRGVSKGYCWLDKDQKKISDLPDNLKRMLEMVDGDYFSLVIYRANGQLSLLVTALKSQNRIDNRTRKICNSLLWVGDNSNSDEATLRSLSIQALNDELAAKIDQAVVSENNTQGFKVNFEKLEPKNLGLPSVENNGSDSSKKIGNLSALKDSLIDDLKKYSLPKHDGMLVVVCSTVSKDNLEQKQVWRGLSDQISDDEWIDLPVKGDKDDNFRHQPSDSNRDTNTSSQSEKRKSGTTSTPSAGLPTSFSASSRSDKRSSEDSPLKKWIPIIVAFVIGLLIGIVGHYLYYSNIPNMQKKQIEQNEKTIGEQGDKIAKQDKTINDQKDIIDKKAKTIKQEEKLIEDIFNYTKEFSDKSSHLIERINGIQK</sequence>
<protein>
    <submittedName>
        <fullName evidence="3">Uncharacterized protein</fullName>
    </submittedName>
</protein>
<keyword evidence="2" id="KW-0472">Membrane</keyword>